<feature type="transmembrane region" description="Helical" evidence="1">
    <location>
        <begin position="88"/>
        <end position="105"/>
    </location>
</feature>
<protein>
    <submittedName>
        <fullName evidence="2">Uncharacterized protein</fullName>
    </submittedName>
</protein>
<keyword evidence="1" id="KW-0812">Transmembrane</keyword>
<keyword evidence="1" id="KW-1133">Transmembrane helix</keyword>
<reference evidence="2 3" key="1">
    <citation type="submission" date="2016-08" db="EMBL/GenBank/DDBJ databases">
        <title>New Insights into Marine Group III Euryarchaeota, from dark to light.</title>
        <authorList>
            <person name="Haro-Moreno J.M."/>
            <person name="Rodriguez-Valera F."/>
            <person name="Lopez-Garcia P."/>
            <person name="Moreira D."/>
            <person name="Martin-Cuadrado A.B."/>
        </authorList>
    </citation>
    <scope>NUCLEOTIDE SEQUENCE [LARGE SCALE GENOMIC DNA]</scope>
    <source>
        <strain evidence="2">CG-Epi6</strain>
    </source>
</reference>
<feature type="transmembrane region" description="Helical" evidence="1">
    <location>
        <begin position="117"/>
        <end position="135"/>
    </location>
</feature>
<name>A0A1J5SZI5_9ARCH</name>
<dbReference type="Proteomes" id="UP000183403">
    <property type="component" value="Unassembled WGS sequence"/>
</dbReference>
<evidence type="ECO:0000313" key="3">
    <source>
        <dbReference type="Proteomes" id="UP000183403"/>
    </source>
</evidence>
<feature type="transmembrane region" description="Helical" evidence="1">
    <location>
        <begin position="35"/>
        <end position="52"/>
    </location>
</feature>
<dbReference type="EMBL" id="MIYV01000009">
    <property type="protein sequence ID" value="OIR13347.1"/>
    <property type="molecule type" value="Genomic_DNA"/>
</dbReference>
<proteinExistence type="predicted"/>
<keyword evidence="1" id="KW-0472">Membrane</keyword>
<feature type="transmembrane region" description="Helical" evidence="1">
    <location>
        <begin position="64"/>
        <end position="82"/>
    </location>
</feature>
<organism evidence="2 3">
    <name type="scientific">Marine Group III euryarchaeote CG-Epi6</name>
    <dbReference type="NCBI Taxonomy" id="1889000"/>
    <lineage>
        <taxon>Archaea</taxon>
        <taxon>Methanobacteriati</taxon>
        <taxon>Thermoplasmatota</taxon>
        <taxon>Thermoplasmata</taxon>
        <taxon>Candidatus Thermoprofundales</taxon>
    </lineage>
</organism>
<comment type="caution">
    <text evidence="2">The sequence shown here is derived from an EMBL/GenBank/DDBJ whole genome shotgun (WGS) entry which is preliminary data.</text>
</comment>
<gene>
    <name evidence="2" type="ORF">BEU03_02135</name>
</gene>
<dbReference type="AlphaFoldDB" id="A0A1J5SZI5"/>
<accession>A0A1J5SZI5</accession>
<sequence length="167" mass="18460">MKLQSLLISGLTMTVLFSGIASADGGGHKEVLPDETIIGISVLLSLVTYFLVPKISVFELNNEQRALSSLIIFTTVVHAILGIDDLKLLVGAVGFLGFGFILLIYKIPFVEENRKNLSYLFVVYTLSIIIFYVYLHPNLMKDHSYDILGIITKITEIGIIGLVLRSK</sequence>
<evidence type="ECO:0000313" key="2">
    <source>
        <dbReference type="EMBL" id="OIR13347.1"/>
    </source>
</evidence>
<feature type="transmembrane region" description="Helical" evidence="1">
    <location>
        <begin position="147"/>
        <end position="164"/>
    </location>
</feature>
<evidence type="ECO:0000256" key="1">
    <source>
        <dbReference type="SAM" id="Phobius"/>
    </source>
</evidence>